<accession>A0A1L3I3S4</accession>
<protein>
    <submittedName>
        <fullName evidence="2">Phosphopantetheine attachment site</fullName>
    </submittedName>
</protein>
<name>A0A1L3I3S4_9RHOB</name>
<sequence>MIFKAIETALSEVTERQVSGLTPETELDKAFDLDSYMFVQFLLALEDQIDGLQFDPDAIGQQEFNHAASLVSHIEDRIGARQVEHV</sequence>
<gene>
    <name evidence="2" type="ORF">PhaeoP97_01361</name>
</gene>
<evidence type="ECO:0000259" key="1">
    <source>
        <dbReference type="Pfam" id="PF00550"/>
    </source>
</evidence>
<dbReference type="Gene3D" id="1.10.1200.10">
    <property type="entry name" value="ACP-like"/>
    <property type="match status" value="1"/>
</dbReference>
<dbReference type="AlphaFoldDB" id="A0A1L3I3S4"/>
<dbReference type="InterPro" id="IPR009081">
    <property type="entry name" value="PP-bd_ACP"/>
</dbReference>
<dbReference type="EMBL" id="CP016364">
    <property type="protein sequence ID" value="APG46784.1"/>
    <property type="molecule type" value="Genomic_DNA"/>
</dbReference>
<dbReference type="Pfam" id="PF00550">
    <property type="entry name" value="PP-binding"/>
    <property type="match status" value="1"/>
</dbReference>
<dbReference type="STRING" id="1844006.PhaeoP97_01361"/>
<evidence type="ECO:0000313" key="2">
    <source>
        <dbReference type="EMBL" id="APG46784.1"/>
    </source>
</evidence>
<feature type="domain" description="Carrier" evidence="1">
    <location>
        <begin position="5"/>
        <end position="74"/>
    </location>
</feature>
<keyword evidence="3" id="KW-1185">Reference proteome</keyword>
<organism evidence="2 3">
    <name type="scientific">Phaeobacter porticola</name>
    <dbReference type="NCBI Taxonomy" id="1844006"/>
    <lineage>
        <taxon>Bacteria</taxon>
        <taxon>Pseudomonadati</taxon>
        <taxon>Pseudomonadota</taxon>
        <taxon>Alphaproteobacteria</taxon>
        <taxon>Rhodobacterales</taxon>
        <taxon>Roseobacteraceae</taxon>
        <taxon>Phaeobacter</taxon>
    </lineage>
</organism>
<proteinExistence type="predicted"/>
<dbReference type="KEGG" id="php:PhaeoP97_01361"/>
<dbReference type="RefSeq" id="WP_014879848.1">
    <property type="nucleotide sequence ID" value="NZ_CP016364.1"/>
</dbReference>
<evidence type="ECO:0000313" key="3">
    <source>
        <dbReference type="Proteomes" id="UP000183859"/>
    </source>
</evidence>
<dbReference type="SUPFAM" id="SSF47336">
    <property type="entry name" value="ACP-like"/>
    <property type="match status" value="1"/>
</dbReference>
<dbReference type="Proteomes" id="UP000183859">
    <property type="component" value="Chromosome"/>
</dbReference>
<dbReference type="InterPro" id="IPR036736">
    <property type="entry name" value="ACP-like_sf"/>
</dbReference>
<reference evidence="3" key="1">
    <citation type="submission" date="2016-07" db="EMBL/GenBank/DDBJ databases">
        <title>Phaeobacter portensis sp. nov., a tropodithietic acid producing bacterium isolated from a German harbor.</title>
        <authorList>
            <person name="Freese H.M."/>
            <person name="Bunk B."/>
            <person name="Breider S."/>
            <person name="Brinkhoff T."/>
        </authorList>
    </citation>
    <scope>NUCLEOTIDE SEQUENCE [LARGE SCALE GENOMIC DNA]</scope>
    <source>
        <strain evidence="3">P97</strain>
    </source>
</reference>